<sequence length="241" mass="26476">MQVDWSPLRAALRAADRPVRFWWRDDDAIAPTLALDRLEGLARDAQLPVHIAVIPAHATPELADISTASEFLIPVVHGWAHADTSAPEAKKSEFQRDRPEALEETAQGLARMRALFGTTLVPMFVPPWNRISDALTAQLAAQGYRGLSTFGARDAETTHGLRVINTHVDPIFWRGNRSLADTEWLIDTAVAHIRSGTSEPLGLLTHHLVHTPDVWAFSARFIAEMQDGGAVPHDIGAALKN</sequence>
<protein>
    <recommendedName>
        <fullName evidence="3">Polysaccharide deacetylase</fullName>
    </recommendedName>
</protein>
<dbReference type="Proteomes" id="UP000027746">
    <property type="component" value="Unassembled WGS sequence"/>
</dbReference>
<dbReference type="AlphaFoldDB" id="A0A073J1L8"/>
<name>A0A073J1L8_9RHOB</name>
<dbReference type="RefSeq" id="WP_037924753.1">
    <property type="nucleotide sequence ID" value="NZ_CP054599.1"/>
</dbReference>
<dbReference type="GeneID" id="68871296"/>
<dbReference type="Gene3D" id="3.20.20.370">
    <property type="entry name" value="Glycoside hydrolase/deacetylase"/>
    <property type="match status" value="1"/>
</dbReference>
<reference evidence="1 2" key="1">
    <citation type="submission" date="2014-01" db="EMBL/GenBank/DDBJ databases">
        <title>Sulfitobacter sp. H3 (MCCC 1A00686) Genome Sequencing.</title>
        <authorList>
            <person name="Lai Q."/>
            <person name="Hong Z."/>
        </authorList>
    </citation>
    <scope>NUCLEOTIDE SEQUENCE [LARGE SCALE GENOMIC DNA]</scope>
    <source>
        <strain evidence="1 2">H3</strain>
    </source>
</reference>
<dbReference type="OrthoDB" id="6086702at2"/>
<dbReference type="CDD" id="cd10928">
    <property type="entry name" value="CE4_u4"/>
    <property type="match status" value="1"/>
</dbReference>
<comment type="caution">
    <text evidence="1">The sequence shown here is derived from an EMBL/GenBank/DDBJ whole genome shotgun (WGS) entry which is preliminary data.</text>
</comment>
<gene>
    <name evidence="1" type="ORF">SUH3_16645</name>
</gene>
<dbReference type="InterPro" id="IPR049591">
    <property type="entry name" value="CE4_u4-like"/>
</dbReference>
<dbReference type="GO" id="GO:0005975">
    <property type="term" value="P:carbohydrate metabolic process"/>
    <property type="evidence" value="ECO:0007669"/>
    <property type="project" value="InterPro"/>
</dbReference>
<dbReference type="InterPro" id="IPR011330">
    <property type="entry name" value="Glyco_hydro/deAcase_b/a-brl"/>
</dbReference>
<dbReference type="EMBL" id="JAMD01000004">
    <property type="protein sequence ID" value="KEJ95894.1"/>
    <property type="molecule type" value="Genomic_DNA"/>
</dbReference>
<keyword evidence="2" id="KW-1185">Reference proteome</keyword>
<evidence type="ECO:0000313" key="1">
    <source>
        <dbReference type="EMBL" id="KEJ95894.1"/>
    </source>
</evidence>
<proteinExistence type="predicted"/>
<accession>A0A073J1L8</accession>
<evidence type="ECO:0000313" key="2">
    <source>
        <dbReference type="Proteomes" id="UP000027746"/>
    </source>
</evidence>
<organism evidence="1 2">
    <name type="scientific">Pseudosulfitobacter pseudonitzschiae</name>
    <dbReference type="NCBI Taxonomy" id="1402135"/>
    <lineage>
        <taxon>Bacteria</taxon>
        <taxon>Pseudomonadati</taxon>
        <taxon>Pseudomonadota</taxon>
        <taxon>Alphaproteobacteria</taxon>
        <taxon>Rhodobacterales</taxon>
        <taxon>Roseobacteraceae</taxon>
        <taxon>Pseudosulfitobacter</taxon>
    </lineage>
</organism>
<dbReference type="SUPFAM" id="SSF88713">
    <property type="entry name" value="Glycoside hydrolase/deacetylase"/>
    <property type="match status" value="1"/>
</dbReference>
<evidence type="ECO:0008006" key="3">
    <source>
        <dbReference type="Google" id="ProtNLM"/>
    </source>
</evidence>